<sequence length="60" mass="6764">MFEAPFPDEMLKIGPVHPAYGGYEGLEFEKATFALLYSSEDAEEGLTPFLAKRRPVWKGK</sequence>
<organism evidence="1 2">
    <name type="scientific">Candidatus Terraquivivens tikiterensis</name>
    <dbReference type="NCBI Taxonomy" id="1980982"/>
    <lineage>
        <taxon>Archaea</taxon>
        <taxon>Nitrososphaerota</taxon>
        <taxon>Candidatus Wolframiiraptoraceae</taxon>
        <taxon>Candidatus Terraquivivens</taxon>
    </lineage>
</organism>
<dbReference type="Proteomes" id="UP000244066">
    <property type="component" value="Unassembled WGS sequence"/>
</dbReference>
<proteinExistence type="predicted"/>
<dbReference type="InterPro" id="IPR014748">
    <property type="entry name" value="Enoyl-CoA_hydra_C"/>
</dbReference>
<evidence type="ECO:0000313" key="2">
    <source>
        <dbReference type="Proteomes" id="UP000244066"/>
    </source>
</evidence>
<gene>
    <name evidence="1" type="ORF">B9J98_02705</name>
</gene>
<accession>A0A2R7Y647</accession>
<protein>
    <recommendedName>
        <fullName evidence="3">Enoyl-CoA hydratase</fullName>
    </recommendedName>
</protein>
<dbReference type="Gene3D" id="1.10.12.10">
    <property type="entry name" value="Lyase 2-enoyl-coa Hydratase, Chain A, domain 2"/>
    <property type="match status" value="1"/>
</dbReference>
<evidence type="ECO:0000313" key="1">
    <source>
        <dbReference type="EMBL" id="PUA33006.1"/>
    </source>
</evidence>
<evidence type="ECO:0008006" key="3">
    <source>
        <dbReference type="Google" id="ProtNLM"/>
    </source>
</evidence>
<dbReference type="InterPro" id="IPR029045">
    <property type="entry name" value="ClpP/crotonase-like_dom_sf"/>
</dbReference>
<dbReference type="SUPFAM" id="SSF52096">
    <property type="entry name" value="ClpP/crotonase"/>
    <property type="match status" value="1"/>
</dbReference>
<reference evidence="1 2" key="1">
    <citation type="submission" date="2017-04" db="EMBL/GenBank/DDBJ databases">
        <title>Draft Aigarchaeota genome from a New Zealand hot spring.</title>
        <authorList>
            <person name="Reysenbach A.-L."/>
            <person name="Donaho J.A."/>
            <person name="Gerhart J."/>
            <person name="Kelley J.F."/>
            <person name="Kouba K."/>
            <person name="Podar M."/>
            <person name="Stott M."/>
        </authorList>
    </citation>
    <scope>NUCLEOTIDE SEQUENCE [LARGE SCALE GENOMIC DNA]</scope>
    <source>
        <strain evidence="1">NZ13_MG1</strain>
    </source>
</reference>
<dbReference type="AlphaFoldDB" id="A0A2R7Y647"/>
<dbReference type="EMBL" id="NDWU01000005">
    <property type="protein sequence ID" value="PUA33006.1"/>
    <property type="molecule type" value="Genomic_DNA"/>
</dbReference>
<comment type="caution">
    <text evidence="1">The sequence shown here is derived from an EMBL/GenBank/DDBJ whole genome shotgun (WGS) entry which is preliminary data.</text>
</comment>
<name>A0A2R7Y647_9ARCH</name>